<dbReference type="RefSeq" id="WP_013944227.1">
    <property type="nucleotide sequence ID" value="NC_015713.1"/>
</dbReference>
<organism evidence="1 2">
    <name type="scientific">Simkania negevensis (strain ATCC VR-1471 / DSM 27360 / Z)</name>
    <dbReference type="NCBI Taxonomy" id="331113"/>
    <lineage>
        <taxon>Bacteria</taxon>
        <taxon>Pseudomonadati</taxon>
        <taxon>Chlamydiota</taxon>
        <taxon>Chlamydiia</taxon>
        <taxon>Parachlamydiales</taxon>
        <taxon>Simkaniaceae</taxon>
        <taxon>Simkania</taxon>
    </lineage>
</organism>
<dbReference type="HOGENOM" id="CLU_727399_0_0_0"/>
<evidence type="ECO:0000313" key="1">
    <source>
        <dbReference type="EMBL" id="CCB89761.1"/>
    </source>
</evidence>
<gene>
    <name evidence="1" type="ordered locus">SNE_A18840</name>
</gene>
<accession>F8L5L6</accession>
<dbReference type="EMBL" id="FR872582">
    <property type="protein sequence ID" value="CCB89761.1"/>
    <property type="molecule type" value="Genomic_DNA"/>
</dbReference>
<reference key="1">
    <citation type="journal article" date="2011" name="Mol. Biol. Evol.">
        <title>Unity in variety -- the pan-genome of the Chlamydiae.</title>
        <authorList>
            <person name="Collingro A."/>
            <person name="Tischler P."/>
            <person name="Weinmaier T."/>
            <person name="Penz T."/>
            <person name="Heinz E."/>
            <person name="Brunham R.C."/>
            <person name="Read T.D."/>
            <person name="Bavoil P.M."/>
            <person name="Sachse K."/>
            <person name="Kahane S."/>
            <person name="Friedman M.G."/>
            <person name="Rattei T."/>
            <person name="Myers G.S.A."/>
            <person name="Horn M."/>
        </authorList>
    </citation>
    <scope>NUCLEOTIDE SEQUENCE</scope>
    <source>
        <strain>Z</strain>
    </source>
</reference>
<proteinExistence type="predicted"/>
<dbReference type="Proteomes" id="UP000000496">
    <property type="component" value="Chromosome gsn.131"/>
</dbReference>
<dbReference type="AlphaFoldDB" id="F8L5L6"/>
<evidence type="ECO:0000313" key="2">
    <source>
        <dbReference type="Proteomes" id="UP000000496"/>
    </source>
</evidence>
<reference evidence="1 2" key="2">
    <citation type="journal article" date="2011" name="Mol. Biol. Evol.">
        <title>Unity in variety--the pan-genome of the Chlamydiae.</title>
        <authorList>
            <person name="Collingro A."/>
            <person name="Tischler P."/>
            <person name="Weinmaier T."/>
            <person name="Penz T."/>
            <person name="Heinz E."/>
            <person name="Brunham R.C."/>
            <person name="Read T.D."/>
            <person name="Bavoil P.M."/>
            <person name="Sachse K."/>
            <person name="Kahane S."/>
            <person name="Friedman M.G."/>
            <person name="Rattei T."/>
            <person name="Myers G.S."/>
            <person name="Horn M."/>
        </authorList>
    </citation>
    <scope>NUCLEOTIDE SEQUENCE [LARGE SCALE GENOMIC DNA]</scope>
    <source>
        <strain evidence="2">ATCC VR-1471 / Z</strain>
    </source>
</reference>
<keyword evidence="2" id="KW-1185">Reference proteome</keyword>
<dbReference type="KEGG" id="sng:SNE_A18840"/>
<protein>
    <submittedName>
        <fullName evidence="1">Uncharacterized protein</fullName>
    </submittedName>
</protein>
<name>F8L5L6_SIMNZ</name>
<sequence>MAACTSVKQAISILNHYYMAHDSEPEVLVKDAVRFISKVLKESSLSQSYSDPEISEKIQHKDVKVLDRSPSTTLSRGDLQKLQVIVHGIPHFKNKDKTRLQALAQSAFVSSEARAYKLVQRLIREPDEGRREQELKQYLMHFAFIGSKGISSDIRREKTTLLQQVRSYFCEVDNPAEIEALEHLERCLNPANHNFPSAAEVRSGVVTSDPEISIGQTVTGHMDSLERQVSLSRSPEALCEHRQPAVRLHAMRQERLWRLNHLEDVYQASIQDPDQRVRSKTMGPTTAWYVGSCIKSGEAPFEREMEKFGNQHGISVVTDSREVLEHSLVFDDDLDAAYPQDFIEFTPNEIRIPYMPAAVYQDQTKKIMDANIYESIQLKS</sequence>